<dbReference type="PANTHER" id="PTHR16631">
    <property type="entry name" value="GLUCAN 1,3-BETA-GLUCOSIDASE"/>
    <property type="match status" value="1"/>
</dbReference>
<keyword evidence="10" id="KW-1185">Reference proteome</keyword>
<accession>A0ABP0EJG3</accession>
<dbReference type="Pfam" id="PF00332">
    <property type="entry name" value="Glyco_hydro_17"/>
    <property type="match status" value="1"/>
</dbReference>
<keyword evidence="4" id="KW-0964">Secreted</keyword>
<comment type="subcellular location">
    <subcellularLocation>
        <location evidence="1">Secreted</location>
        <location evidence="1">Cell wall</location>
    </subcellularLocation>
</comment>
<dbReference type="SUPFAM" id="SSF51445">
    <property type="entry name" value="(Trans)glycosidases"/>
    <property type="match status" value="1"/>
</dbReference>
<dbReference type="InterPro" id="IPR000490">
    <property type="entry name" value="Glyco_hydro_17"/>
</dbReference>
<sequence>MLFKSVFTAALAGVAIAAPLQHQHHEHQDKRDVKVVTEIVQVTVGANPPAATAVAQADAVAPAPVVSSPATVATPATTAATPATPATIATGSSAPSTPVGASGAKGITYSPYSDDGGCKSTSQITKEIGALADFGIIRLYGVDCNQVSAVLAAKTSSQKVFAGIFDVANIESGIETLASAVKANGGWSEISTVSIGNELVNNGQANPSQIESYVKAGRSALSAAGYTGPVVSVDTFIAVINNPSLCQYSDYVAVNAHAFFDGGYAADQAGEWVLSQIQRVSEACGNSKTVVITETGWPSQGDSNNKAVPSLENQSAAVSSIKASCGDDAILFNAYNDVWKAPGAFNAEQYWGILN</sequence>
<feature type="signal peptide" evidence="8">
    <location>
        <begin position="1"/>
        <end position="17"/>
    </location>
</feature>
<evidence type="ECO:0000256" key="6">
    <source>
        <dbReference type="ARBA" id="ARBA00022801"/>
    </source>
</evidence>
<dbReference type="Proteomes" id="UP001497600">
    <property type="component" value="Chromosome H"/>
</dbReference>
<evidence type="ECO:0000256" key="2">
    <source>
        <dbReference type="ARBA" id="ARBA00008773"/>
    </source>
</evidence>
<keyword evidence="5 8" id="KW-0732">Signal</keyword>
<evidence type="ECO:0000256" key="8">
    <source>
        <dbReference type="SAM" id="SignalP"/>
    </source>
</evidence>
<evidence type="ECO:0000256" key="1">
    <source>
        <dbReference type="ARBA" id="ARBA00004191"/>
    </source>
</evidence>
<reference evidence="9 10" key="1">
    <citation type="submission" date="2024-01" db="EMBL/GenBank/DDBJ databases">
        <authorList>
            <consortium name="Genoscope - CEA"/>
            <person name="William W."/>
        </authorList>
    </citation>
    <scope>NUCLEOTIDE SEQUENCE [LARGE SCALE GENOMIC DNA]</scope>
    <source>
        <strain evidence="9 10">29B2s-10</strain>
    </source>
</reference>
<keyword evidence="6" id="KW-0378">Hydrolase</keyword>
<evidence type="ECO:0000256" key="3">
    <source>
        <dbReference type="ARBA" id="ARBA00022512"/>
    </source>
</evidence>
<gene>
    <name evidence="9" type="primary">MP65</name>
    <name evidence="9" type="ORF">CAAN4_H04192</name>
</gene>
<dbReference type="InterPro" id="IPR017853">
    <property type="entry name" value="GH"/>
</dbReference>
<organism evidence="9 10">
    <name type="scientific">[Candida] anglica</name>
    <dbReference type="NCBI Taxonomy" id="148631"/>
    <lineage>
        <taxon>Eukaryota</taxon>
        <taxon>Fungi</taxon>
        <taxon>Dikarya</taxon>
        <taxon>Ascomycota</taxon>
        <taxon>Saccharomycotina</taxon>
        <taxon>Pichiomycetes</taxon>
        <taxon>Debaryomycetaceae</taxon>
        <taxon>Kurtzmaniella</taxon>
    </lineage>
</organism>
<evidence type="ECO:0000256" key="4">
    <source>
        <dbReference type="ARBA" id="ARBA00022525"/>
    </source>
</evidence>
<dbReference type="InterPro" id="IPR050732">
    <property type="entry name" value="Beta-glucan_modifiers"/>
</dbReference>
<evidence type="ECO:0000256" key="7">
    <source>
        <dbReference type="RuleBase" id="RU004335"/>
    </source>
</evidence>
<dbReference type="EMBL" id="OZ004260">
    <property type="protein sequence ID" value="CAK7920597.1"/>
    <property type="molecule type" value="Genomic_DNA"/>
</dbReference>
<dbReference type="Gene3D" id="3.20.20.80">
    <property type="entry name" value="Glycosidases"/>
    <property type="match status" value="1"/>
</dbReference>
<evidence type="ECO:0000313" key="10">
    <source>
        <dbReference type="Proteomes" id="UP001497600"/>
    </source>
</evidence>
<feature type="chain" id="PRO_5046177372" evidence="8">
    <location>
        <begin position="18"/>
        <end position="355"/>
    </location>
</feature>
<protein>
    <submittedName>
        <fullName evidence="9">Cell surface mannoprotein Mp65p</fullName>
    </submittedName>
</protein>
<evidence type="ECO:0000256" key="5">
    <source>
        <dbReference type="ARBA" id="ARBA00022729"/>
    </source>
</evidence>
<evidence type="ECO:0000313" key="9">
    <source>
        <dbReference type="EMBL" id="CAK7920597.1"/>
    </source>
</evidence>
<name>A0ABP0EJG3_9ASCO</name>
<comment type="similarity">
    <text evidence="2 7">Belongs to the glycosyl hydrolase 17 family.</text>
</comment>
<dbReference type="PANTHER" id="PTHR16631:SF14">
    <property type="entry name" value="FAMILY 17 GLUCOSIDASE SCW10-RELATED"/>
    <property type="match status" value="1"/>
</dbReference>
<proteinExistence type="inferred from homology"/>
<keyword evidence="3" id="KW-0134">Cell wall</keyword>